<organism evidence="2 3">
    <name type="scientific">Desulforapulum autotrophicum (strain ATCC 43914 / DSM 3382 / VKM B-1955 / HRM2)</name>
    <name type="common">Desulfobacterium autotrophicum</name>
    <dbReference type="NCBI Taxonomy" id="177437"/>
    <lineage>
        <taxon>Bacteria</taxon>
        <taxon>Pseudomonadati</taxon>
        <taxon>Thermodesulfobacteriota</taxon>
        <taxon>Desulfobacteria</taxon>
        <taxon>Desulfobacterales</taxon>
        <taxon>Desulfobacteraceae</taxon>
        <taxon>Desulforapulum</taxon>
    </lineage>
</organism>
<gene>
    <name evidence="2" type="ordered locus">HRM2_48960</name>
</gene>
<proteinExistence type="predicted"/>
<keyword evidence="1" id="KW-1133">Transmembrane helix</keyword>
<dbReference type="Proteomes" id="UP000000442">
    <property type="component" value="Chromosome"/>
</dbReference>
<dbReference type="AlphaFoldDB" id="C0QIK0"/>
<keyword evidence="1" id="KW-0812">Transmembrane</keyword>
<feature type="transmembrane region" description="Helical" evidence="1">
    <location>
        <begin position="31"/>
        <end position="53"/>
    </location>
</feature>
<dbReference type="EMBL" id="CP001087">
    <property type="protein sequence ID" value="ACN17944.1"/>
    <property type="molecule type" value="Genomic_DNA"/>
</dbReference>
<keyword evidence="3" id="KW-1185">Reference proteome</keyword>
<sequence>MNPTCSATFILSIFRLIRFRQRVRDSEKIKFTIWLVFLLVFFVASIGTYSNMLQLMRLEDKQKSSALLVYFKISEPLNWLNSGALFL</sequence>
<evidence type="ECO:0000313" key="2">
    <source>
        <dbReference type="EMBL" id="ACN17944.1"/>
    </source>
</evidence>
<evidence type="ECO:0000313" key="3">
    <source>
        <dbReference type="Proteomes" id="UP000000442"/>
    </source>
</evidence>
<name>C0QIK0_DESAH</name>
<dbReference type="STRING" id="177437.HRM2_48960"/>
<dbReference type="HOGENOM" id="CLU_2478216_0_0_7"/>
<keyword evidence="1" id="KW-0472">Membrane</keyword>
<evidence type="ECO:0000256" key="1">
    <source>
        <dbReference type="SAM" id="Phobius"/>
    </source>
</evidence>
<dbReference type="KEGG" id="dat:HRM2_48960"/>
<protein>
    <submittedName>
        <fullName evidence="2">Uncharacterized protein</fullName>
    </submittedName>
</protein>
<reference evidence="2 3" key="1">
    <citation type="journal article" date="2009" name="Environ. Microbiol.">
        <title>Genome sequence of Desulfobacterium autotrophicum HRM2, a marine sulfate reducer oxidizing organic carbon completely to carbon dioxide.</title>
        <authorList>
            <person name="Strittmatter A.W."/>
            <person name="Liesegang H."/>
            <person name="Rabus R."/>
            <person name="Decker I."/>
            <person name="Amann J."/>
            <person name="Andres S."/>
            <person name="Henne A."/>
            <person name="Fricke W.F."/>
            <person name="Martinez-Arias R."/>
            <person name="Bartels D."/>
            <person name="Goesmann A."/>
            <person name="Krause L."/>
            <person name="Puehler A."/>
            <person name="Klenk H.P."/>
            <person name="Richter M."/>
            <person name="Schuler M."/>
            <person name="Gloeckner F.O."/>
            <person name="Meyerdierks A."/>
            <person name="Gottschalk G."/>
            <person name="Amann R."/>
        </authorList>
    </citation>
    <scope>NUCLEOTIDE SEQUENCE [LARGE SCALE GENOMIC DNA]</scope>
    <source>
        <strain evidence="3">ATCC 43914 / DSM 3382 / HRM2</strain>
    </source>
</reference>
<accession>C0QIK0</accession>